<evidence type="ECO:0000313" key="2">
    <source>
        <dbReference type="EMBL" id="KAA0198056.1"/>
    </source>
</evidence>
<dbReference type="AlphaFoldDB" id="A0A8E0VQ58"/>
<feature type="compositionally biased region" description="Basic and acidic residues" evidence="1">
    <location>
        <begin position="7"/>
        <end position="30"/>
    </location>
</feature>
<proteinExistence type="predicted"/>
<reference evidence="2" key="1">
    <citation type="submission" date="2019-05" db="EMBL/GenBank/DDBJ databases">
        <title>Annotation for the trematode Fasciolopsis buski.</title>
        <authorList>
            <person name="Choi Y.-J."/>
        </authorList>
    </citation>
    <scope>NUCLEOTIDE SEQUENCE</scope>
    <source>
        <strain evidence="2">HT</strain>
        <tissue evidence="2">Whole worm</tissue>
    </source>
</reference>
<feature type="compositionally biased region" description="Polar residues" evidence="1">
    <location>
        <begin position="33"/>
        <end position="57"/>
    </location>
</feature>
<gene>
    <name evidence="2" type="ORF">FBUS_11522</name>
</gene>
<evidence type="ECO:0000313" key="3">
    <source>
        <dbReference type="Proteomes" id="UP000728185"/>
    </source>
</evidence>
<organism evidence="2 3">
    <name type="scientific">Fasciolopsis buskii</name>
    <dbReference type="NCBI Taxonomy" id="27845"/>
    <lineage>
        <taxon>Eukaryota</taxon>
        <taxon>Metazoa</taxon>
        <taxon>Spiralia</taxon>
        <taxon>Lophotrochozoa</taxon>
        <taxon>Platyhelminthes</taxon>
        <taxon>Trematoda</taxon>
        <taxon>Digenea</taxon>
        <taxon>Plagiorchiida</taxon>
        <taxon>Echinostomata</taxon>
        <taxon>Echinostomatoidea</taxon>
        <taxon>Fasciolidae</taxon>
        <taxon>Fasciolopsis</taxon>
    </lineage>
</organism>
<feature type="region of interest" description="Disordered" evidence="1">
    <location>
        <begin position="1"/>
        <end position="91"/>
    </location>
</feature>
<protein>
    <submittedName>
        <fullName evidence="2">Uncharacterized protein</fullName>
    </submittedName>
</protein>
<dbReference type="Proteomes" id="UP000728185">
    <property type="component" value="Unassembled WGS sequence"/>
</dbReference>
<sequence>MAPHLMDVCRSRERCSPDPRSDEVASRMEGDSIGSSAGATLQSVTDGTASDAHSMTPSKDHLAGPWGRKDSCPSDPTAEMDSPGGRSGKLAFQDLTEMRYEAELKVKT</sequence>
<dbReference type="EMBL" id="LUCM01001963">
    <property type="protein sequence ID" value="KAA0198056.1"/>
    <property type="molecule type" value="Genomic_DNA"/>
</dbReference>
<keyword evidence="3" id="KW-1185">Reference proteome</keyword>
<evidence type="ECO:0000256" key="1">
    <source>
        <dbReference type="SAM" id="MobiDB-lite"/>
    </source>
</evidence>
<comment type="caution">
    <text evidence="2">The sequence shown here is derived from an EMBL/GenBank/DDBJ whole genome shotgun (WGS) entry which is preliminary data.</text>
</comment>
<name>A0A8E0VQ58_9TREM</name>
<feature type="compositionally biased region" description="Basic and acidic residues" evidence="1">
    <location>
        <begin position="58"/>
        <end position="72"/>
    </location>
</feature>
<accession>A0A8E0VQ58</accession>